<gene>
    <name evidence="1" type="primary">Contig11454.g12253</name>
    <name evidence="1" type="ORF">STYLEM_16123</name>
</gene>
<organism evidence="1 2">
    <name type="scientific">Stylonychia lemnae</name>
    <name type="common">Ciliate</name>
    <dbReference type="NCBI Taxonomy" id="5949"/>
    <lineage>
        <taxon>Eukaryota</taxon>
        <taxon>Sar</taxon>
        <taxon>Alveolata</taxon>
        <taxon>Ciliophora</taxon>
        <taxon>Intramacronucleata</taxon>
        <taxon>Spirotrichea</taxon>
        <taxon>Stichotrichia</taxon>
        <taxon>Sporadotrichida</taxon>
        <taxon>Oxytrichidae</taxon>
        <taxon>Stylonychinae</taxon>
        <taxon>Stylonychia</taxon>
    </lineage>
</organism>
<accession>A0A078AY23</accession>
<protein>
    <submittedName>
        <fullName evidence="1">Uncharacterized protein</fullName>
    </submittedName>
</protein>
<evidence type="ECO:0000313" key="1">
    <source>
        <dbReference type="EMBL" id="CDW87021.1"/>
    </source>
</evidence>
<reference evidence="1 2" key="1">
    <citation type="submission" date="2014-06" db="EMBL/GenBank/DDBJ databases">
        <authorList>
            <person name="Swart Estienne"/>
        </authorList>
    </citation>
    <scope>NUCLEOTIDE SEQUENCE [LARGE SCALE GENOMIC DNA]</scope>
    <source>
        <strain evidence="1 2">130c</strain>
    </source>
</reference>
<proteinExistence type="predicted"/>
<name>A0A078AY23_STYLE</name>
<evidence type="ECO:0000313" key="2">
    <source>
        <dbReference type="Proteomes" id="UP000039865"/>
    </source>
</evidence>
<keyword evidence="2" id="KW-1185">Reference proteome</keyword>
<dbReference type="AlphaFoldDB" id="A0A078AY23"/>
<sequence>MYITPEGKLTLQTFTQVKTNSKPLIQSVPPLRIFEKHTWVVSSLLREYEFTFDWTFSIKITLFYHGNIYVSDNCNIKSPCHFHILYHYYLEDAVELWPAFKLFYYLSSQPVKSSC</sequence>
<dbReference type="Proteomes" id="UP000039865">
    <property type="component" value="Unassembled WGS sequence"/>
</dbReference>
<dbReference type="EMBL" id="CCKQ01015215">
    <property type="protein sequence ID" value="CDW87021.1"/>
    <property type="molecule type" value="Genomic_DNA"/>
</dbReference>
<dbReference type="InParanoid" id="A0A078AY23"/>